<proteinExistence type="predicted"/>
<evidence type="ECO:0000313" key="1">
    <source>
        <dbReference type="EMBL" id="QEG07914.1"/>
    </source>
</evidence>
<evidence type="ECO:0000313" key="2">
    <source>
        <dbReference type="Proteomes" id="UP000325262"/>
    </source>
</evidence>
<dbReference type="Proteomes" id="UP000325262">
    <property type="component" value="Segment"/>
</dbReference>
<protein>
    <submittedName>
        <fullName evidence="1">Uncharacterized protein</fullName>
    </submittedName>
</protein>
<dbReference type="EMBL" id="MN045230">
    <property type="protein sequence ID" value="QEG07914.1"/>
    <property type="molecule type" value="Genomic_DNA"/>
</dbReference>
<accession>A0A5B9N2C0</accession>
<organism evidence="1 2">
    <name type="scientific">Klebsiella phage Magnus</name>
    <dbReference type="NCBI Taxonomy" id="2589660"/>
    <lineage>
        <taxon>Viruses</taxon>
        <taxon>Duplodnaviria</taxon>
        <taxon>Heunggongvirae</taxon>
        <taxon>Uroviricota</taxon>
        <taxon>Caudoviricetes</taxon>
        <taxon>Pantevenvirales</taxon>
        <taxon>Ackermannviridae</taxon>
        <taxon>Taipeivirus</taxon>
        <taxon>Taipeivirus magnus</taxon>
    </lineage>
</organism>
<name>A0A5B9N2C0_9CAUD</name>
<gene>
    <name evidence="1" type="ORF">CPT_Magnus_035</name>
</gene>
<keyword evidence="2" id="KW-1185">Reference proteome</keyword>
<sequence length="39" mass="4431">MSQGTSICELERALGEKDHALQIAMPTHSGHWWAPRRTQ</sequence>
<reference evidence="1 2" key="1">
    <citation type="submission" date="2019-06" db="EMBL/GenBank/DDBJ databases">
        <title>Complete Genome Sequence of Klebsiella pneumoniae Myophage Magnus.</title>
        <authorList>
            <person name="Acevedo Ugarriza L.E."/>
            <person name="Michalik J."/>
            <person name="Newkirk H."/>
            <person name="Liu M."/>
            <person name="Gill J.J."/>
            <person name="Ramsey J."/>
        </authorList>
    </citation>
    <scope>NUCLEOTIDE SEQUENCE [LARGE SCALE GENOMIC DNA]</scope>
</reference>